<keyword evidence="1" id="KW-0805">Transcription regulation</keyword>
<evidence type="ECO:0000256" key="1">
    <source>
        <dbReference type="ARBA" id="ARBA00023015"/>
    </source>
</evidence>
<dbReference type="Pfam" id="PF12833">
    <property type="entry name" value="HTH_18"/>
    <property type="match status" value="1"/>
</dbReference>
<dbReference type="PRINTS" id="PR00032">
    <property type="entry name" value="HTHARAC"/>
</dbReference>
<dbReference type="SMART" id="SM00342">
    <property type="entry name" value="HTH_ARAC"/>
    <property type="match status" value="1"/>
</dbReference>
<dbReference type="RefSeq" id="WP_244311411.1">
    <property type="nucleotide sequence ID" value="NZ_BJLH01000010.1"/>
</dbReference>
<protein>
    <submittedName>
        <fullName evidence="5">AraC family transcriptional regulator</fullName>
    </submittedName>
</protein>
<dbReference type="GO" id="GO:0043565">
    <property type="term" value="F:sequence-specific DNA binding"/>
    <property type="evidence" value="ECO:0007669"/>
    <property type="project" value="InterPro"/>
</dbReference>
<dbReference type="InterPro" id="IPR020449">
    <property type="entry name" value="Tscrpt_reg_AraC-type_HTH"/>
</dbReference>
<dbReference type="Proteomes" id="UP000318242">
    <property type="component" value="Unassembled WGS sequence"/>
</dbReference>
<evidence type="ECO:0000256" key="3">
    <source>
        <dbReference type="ARBA" id="ARBA00023163"/>
    </source>
</evidence>
<dbReference type="InterPro" id="IPR018060">
    <property type="entry name" value="HTH_AraC"/>
</dbReference>
<keyword evidence="3" id="KW-0804">Transcription</keyword>
<gene>
    <name evidence="5" type="ORF">VCO01S_23860</name>
</gene>
<reference evidence="5 6" key="1">
    <citation type="submission" date="2019-06" db="EMBL/GenBank/DDBJ databases">
        <title>Whole genome shotgun sequence of Vibrio comitans NBRC 102076.</title>
        <authorList>
            <person name="Hosoyama A."/>
            <person name="Uohara A."/>
            <person name="Ohji S."/>
            <person name="Ichikawa N."/>
        </authorList>
    </citation>
    <scope>NUCLEOTIDE SEQUENCE [LARGE SCALE GENOMIC DNA]</scope>
    <source>
        <strain evidence="5 6">NBRC 102076</strain>
    </source>
</reference>
<dbReference type="PANTHER" id="PTHR43280:SF32">
    <property type="entry name" value="TRANSCRIPTIONAL REGULATORY PROTEIN"/>
    <property type="match status" value="1"/>
</dbReference>
<evidence type="ECO:0000256" key="2">
    <source>
        <dbReference type="ARBA" id="ARBA00023125"/>
    </source>
</evidence>
<evidence type="ECO:0000313" key="6">
    <source>
        <dbReference type="Proteomes" id="UP000318242"/>
    </source>
</evidence>
<keyword evidence="2" id="KW-0238">DNA-binding</keyword>
<name>A0A4Y3INV9_9VIBR</name>
<evidence type="ECO:0000259" key="4">
    <source>
        <dbReference type="PROSITE" id="PS01124"/>
    </source>
</evidence>
<dbReference type="Gene3D" id="1.10.10.60">
    <property type="entry name" value="Homeodomain-like"/>
    <property type="match status" value="2"/>
</dbReference>
<proteinExistence type="predicted"/>
<dbReference type="InterPro" id="IPR009057">
    <property type="entry name" value="Homeodomain-like_sf"/>
</dbReference>
<dbReference type="EMBL" id="BJLH01000010">
    <property type="protein sequence ID" value="GEA61193.1"/>
    <property type="molecule type" value="Genomic_DNA"/>
</dbReference>
<dbReference type="GO" id="GO:0003700">
    <property type="term" value="F:DNA-binding transcription factor activity"/>
    <property type="evidence" value="ECO:0007669"/>
    <property type="project" value="InterPro"/>
</dbReference>
<dbReference type="AlphaFoldDB" id="A0A4Y3INV9"/>
<comment type="caution">
    <text evidence="5">The sequence shown here is derived from an EMBL/GenBank/DDBJ whole genome shotgun (WGS) entry which is preliminary data.</text>
</comment>
<accession>A0A4Y3INV9</accession>
<sequence>MSKHIAIDSIAQLHRNLGLGKPLHPLISVFKQSELHVTAEVGTEVDLNLYIIALKDCANCQFGYGHNIYDFEEGMLAFMAPGQTFRVDKMELSADDVGWSIAFHPRLLKGMDLALTISRFSFFQYDISEALHCSQREIDILGEIATNIASETHQNMDRHTKKVLNANLELLLSYCTRFYDRQFMLRSPQNRELIDRFDAFLNQYYNDGTMLEYGIPSVQICGKELGLSPYYLSDLLKQETGKSALDHIHLFLIDRAKRQMLGTKDSITKIASDLGFEYPQHFSKLFKAKMGISPRQYRTTH</sequence>
<organism evidence="5 6">
    <name type="scientific">Vibrio comitans NBRC 102076</name>
    <dbReference type="NCBI Taxonomy" id="1219078"/>
    <lineage>
        <taxon>Bacteria</taxon>
        <taxon>Pseudomonadati</taxon>
        <taxon>Pseudomonadota</taxon>
        <taxon>Gammaproteobacteria</taxon>
        <taxon>Vibrionales</taxon>
        <taxon>Vibrionaceae</taxon>
        <taxon>Vibrio</taxon>
    </lineage>
</organism>
<dbReference type="PANTHER" id="PTHR43280">
    <property type="entry name" value="ARAC-FAMILY TRANSCRIPTIONAL REGULATOR"/>
    <property type="match status" value="1"/>
</dbReference>
<dbReference type="SUPFAM" id="SSF46689">
    <property type="entry name" value="Homeodomain-like"/>
    <property type="match status" value="1"/>
</dbReference>
<feature type="domain" description="HTH araC/xylS-type" evidence="4">
    <location>
        <begin position="195"/>
        <end position="300"/>
    </location>
</feature>
<evidence type="ECO:0000313" key="5">
    <source>
        <dbReference type="EMBL" id="GEA61193.1"/>
    </source>
</evidence>
<keyword evidence="6" id="KW-1185">Reference proteome</keyword>
<dbReference type="PROSITE" id="PS01124">
    <property type="entry name" value="HTH_ARAC_FAMILY_2"/>
    <property type="match status" value="1"/>
</dbReference>